<evidence type="ECO:0000313" key="2">
    <source>
        <dbReference type="EMBL" id="MEJ2865986.1"/>
    </source>
</evidence>
<protein>
    <submittedName>
        <fullName evidence="2">DUF2690 domain-containing protein</fullName>
    </submittedName>
</protein>
<dbReference type="Pfam" id="PF10901">
    <property type="entry name" value="DUF2690"/>
    <property type="match status" value="1"/>
</dbReference>
<comment type="caution">
    <text evidence="2">The sequence shown here is derived from an EMBL/GenBank/DDBJ whole genome shotgun (WGS) entry which is preliminary data.</text>
</comment>
<proteinExistence type="predicted"/>
<keyword evidence="3" id="KW-1185">Reference proteome</keyword>
<sequence>MGVERGEERSVVGVLEVRHSPTCRTAWARILTEGESPITRISITKAGASAVSRDLRPGWFDRRSATPAGSYYSPMVYVGDTGRVLAGVRGGAGGPGLAGDRNPSAGWVIPAEQ</sequence>
<evidence type="ECO:0000313" key="3">
    <source>
        <dbReference type="Proteomes" id="UP001369736"/>
    </source>
</evidence>
<dbReference type="EMBL" id="JBBEGM010000025">
    <property type="protein sequence ID" value="MEJ2865986.1"/>
    <property type="molecule type" value="Genomic_DNA"/>
</dbReference>
<dbReference type="RefSeq" id="WP_337707368.1">
    <property type="nucleotide sequence ID" value="NZ_JBBEGM010000025.1"/>
</dbReference>
<accession>A0ABU8MG70</accession>
<feature type="region of interest" description="Disordered" evidence="1">
    <location>
        <begin position="93"/>
        <end position="113"/>
    </location>
</feature>
<gene>
    <name evidence="2" type="ORF">WCD58_32875</name>
</gene>
<evidence type="ECO:0000256" key="1">
    <source>
        <dbReference type="SAM" id="MobiDB-lite"/>
    </source>
</evidence>
<dbReference type="Proteomes" id="UP001369736">
    <property type="component" value="Unassembled WGS sequence"/>
</dbReference>
<organism evidence="2 3">
    <name type="scientific">Actinomycetospora flava</name>
    <dbReference type="NCBI Taxonomy" id="3129232"/>
    <lineage>
        <taxon>Bacteria</taxon>
        <taxon>Bacillati</taxon>
        <taxon>Actinomycetota</taxon>
        <taxon>Actinomycetes</taxon>
        <taxon>Pseudonocardiales</taxon>
        <taxon>Pseudonocardiaceae</taxon>
        <taxon>Actinomycetospora</taxon>
    </lineage>
</organism>
<dbReference type="InterPro" id="IPR021224">
    <property type="entry name" value="DUF2690"/>
</dbReference>
<reference evidence="2 3" key="1">
    <citation type="submission" date="2024-03" db="EMBL/GenBank/DDBJ databases">
        <title>Actinomycetospora sp. OC33-EN07, a novel actinomycete isolated from wild orchid (Aerides multiflora).</title>
        <authorList>
            <person name="Suriyachadkun C."/>
        </authorList>
    </citation>
    <scope>NUCLEOTIDE SEQUENCE [LARGE SCALE GENOMIC DNA]</scope>
    <source>
        <strain evidence="2 3">OC33-EN07</strain>
    </source>
</reference>
<name>A0ABU8MG70_9PSEU</name>